<accession>A0A2U3LTU0</accession>
<dbReference type="OrthoDB" id="344897at2"/>
<reference evidence="3" key="1">
    <citation type="submission" date="2018-02" db="EMBL/GenBank/DDBJ databases">
        <authorList>
            <person name="Hausmann B."/>
        </authorList>
    </citation>
    <scope>NUCLEOTIDE SEQUENCE [LARGE SCALE GENOMIC DNA]</scope>
    <source>
        <strain evidence="3">Peat soil MAG SbF1</strain>
    </source>
</reference>
<dbReference type="AlphaFoldDB" id="A0A2U3LTU0"/>
<proteinExistence type="predicted"/>
<gene>
    <name evidence="2" type="ORF">SBF1_8130003</name>
</gene>
<organism evidence="2 3">
    <name type="scientific">Candidatus Desulfosporosinus infrequens</name>
    <dbReference type="NCBI Taxonomy" id="2043169"/>
    <lineage>
        <taxon>Bacteria</taxon>
        <taxon>Bacillati</taxon>
        <taxon>Bacillota</taxon>
        <taxon>Clostridia</taxon>
        <taxon>Eubacteriales</taxon>
        <taxon>Desulfitobacteriaceae</taxon>
        <taxon>Desulfosporosinus</taxon>
    </lineage>
</organism>
<evidence type="ECO:0000256" key="1">
    <source>
        <dbReference type="SAM" id="Phobius"/>
    </source>
</evidence>
<keyword evidence="1" id="KW-0812">Transmembrane</keyword>
<evidence type="ECO:0008006" key="4">
    <source>
        <dbReference type="Google" id="ProtNLM"/>
    </source>
</evidence>
<keyword evidence="1" id="KW-0472">Membrane</keyword>
<dbReference type="EMBL" id="OMOF01000794">
    <property type="protein sequence ID" value="SPF55311.1"/>
    <property type="molecule type" value="Genomic_DNA"/>
</dbReference>
<feature type="transmembrane region" description="Helical" evidence="1">
    <location>
        <begin position="137"/>
        <end position="156"/>
    </location>
</feature>
<keyword evidence="1" id="KW-1133">Transmembrane helix</keyword>
<evidence type="ECO:0000313" key="3">
    <source>
        <dbReference type="Proteomes" id="UP000238916"/>
    </source>
</evidence>
<sequence length="198" mass="19742">MATIRIKRGLAANLPASANPGELVLALDTGVLYSGNAGGTGLIQLNGVGSLPNATTSNAGLMSAADKTSLNTLVSAGSSSFTYYNPGVANCFVLASGSGVTLSQASNVFTFAAFPAGVIVISATIAIPASVTSGGNFYIIMPTAYGAGAGYIMPMVQVVKDVGGARGTIGTISYNVAQNEISVTGLSTSLAYVCHISF</sequence>
<evidence type="ECO:0000313" key="2">
    <source>
        <dbReference type="EMBL" id="SPF55311.1"/>
    </source>
</evidence>
<protein>
    <recommendedName>
        <fullName evidence="4">Major tropism determinant N-terminal domain-containing protein</fullName>
    </recommendedName>
</protein>
<dbReference type="Proteomes" id="UP000238916">
    <property type="component" value="Unassembled WGS sequence"/>
</dbReference>
<feature type="transmembrane region" description="Helical" evidence="1">
    <location>
        <begin position="108"/>
        <end position="131"/>
    </location>
</feature>
<name>A0A2U3LTU0_9FIRM</name>